<dbReference type="InterPro" id="IPR038333">
    <property type="entry name" value="T1MK-like_N_sf"/>
</dbReference>
<dbReference type="Proteomes" id="UP000274772">
    <property type="component" value="Chromosome"/>
</dbReference>
<evidence type="ECO:0000256" key="8">
    <source>
        <dbReference type="SAM" id="Coils"/>
    </source>
</evidence>
<dbReference type="PROSITE" id="PS00092">
    <property type="entry name" value="N6_MTASE"/>
    <property type="match status" value="1"/>
</dbReference>
<dbReference type="CDD" id="cd02440">
    <property type="entry name" value="AdoMet_MTases"/>
    <property type="match status" value="1"/>
</dbReference>
<proteinExistence type="inferred from homology"/>
<dbReference type="Gene3D" id="1.20.1260.30">
    <property type="match status" value="1"/>
</dbReference>
<keyword evidence="3 11" id="KW-0489">Methyltransferase</keyword>
<dbReference type="Pfam" id="PF12161">
    <property type="entry name" value="HsdM_N"/>
    <property type="match status" value="1"/>
</dbReference>
<name>A0ABM7FTG4_9STAP</name>
<dbReference type="PRINTS" id="PR00507">
    <property type="entry name" value="N12N6MTFRASE"/>
</dbReference>
<evidence type="ECO:0000313" key="11">
    <source>
        <dbReference type="EMBL" id="BBD91365.1"/>
    </source>
</evidence>
<feature type="coiled-coil region" evidence="8">
    <location>
        <begin position="97"/>
        <end position="131"/>
    </location>
</feature>
<dbReference type="InterPro" id="IPR003356">
    <property type="entry name" value="DNA_methylase_A-5"/>
</dbReference>
<dbReference type="InterPro" id="IPR022749">
    <property type="entry name" value="D12N6_MeTrfase_N"/>
</dbReference>
<dbReference type="EMBL" id="AP018586">
    <property type="protein sequence ID" value="BBD91365.1"/>
    <property type="molecule type" value="Genomic_DNA"/>
</dbReference>
<evidence type="ECO:0000256" key="7">
    <source>
        <dbReference type="ARBA" id="ARBA00047942"/>
    </source>
</evidence>
<evidence type="ECO:0000256" key="6">
    <source>
        <dbReference type="ARBA" id="ARBA00022747"/>
    </source>
</evidence>
<dbReference type="PANTHER" id="PTHR42933">
    <property type="entry name" value="SLR6095 PROTEIN"/>
    <property type="match status" value="1"/>
</dbReference>
<protein>
    <recommendedName>
        <fullName evidence="2">site-specific DNA-methyltransferase (adenine-specific)</fullName>
        <ecNumber evidence="2">2.1.1.72</ecNumber>
    </recommendedName>
</protein>
<evidence type="ECO:0000256" key="2">
    <source>
        <dbReference type="ARBA" id="ARBA00011900"/>
    </source>
</evidence>
<keyword evidence="12" id="KW-1185">Reference proteome</keyword>
<dbReference type="GO" id="GO:0008168">
    <property type="term" value="F:methyltransferase activity"/>
    <property type="evidence" value="ECO:0007669"/>
    <property type="project" value="UniProtKB-KW"/>
</dbReference>
<dbReference type="InterPro" id="IPR051537">
    <property type="entry name" value="DNA_Adenine_Mtase"/>
</dbReference>
<evidence type="ECO:0000256" key="3">
    <source>
        <dbReference type="ARBA" id="ARBA00022603"/>
    </source>
</evidence>
<feature type="domain" description="DNA methylase adenine-specific" evidence="9">
    <location>
        <begin position="178"/>
        <end position="480"/>
    </location>
</feature>
<evidence type="ECO:0000256" key="5">
    <source>
        <dbReference type="ARBA" id="ARBA00022691"/>
    </source>
</evidence>
<evidence type="ECO:0000259" key="9">
    <source>
        <dbReference type="Pfam" id="PF02384"/>
    </source>
</evidence>
<dbReference type="SUPFAM" id="SSF53335">
    <property type="entry name" value="S-adenosyl-L-methionine-dependent methyltransferases"/>
    <property type="match status" value="1"/>
</dbReference>
<feature type="domain" description="N6 adenine-specific DNA methyltransferase N-terminal" evidence="10">
    <location>
        <begin position="14"/>
        <end position="164"/>
    </location>
</feature>
<evidence type="ECO:0000259" key="10">
    <source>
        <dbReference type="Pfam" id="PF12161"/>
    </source>
</evidence>
<keyword evidence="5" id="KW-0949">S-adenosyl-L-methionine</keyword>
<dbReference type="Pfam" id="PF02384">
    <property type="entry name" value="N6_Mtase"/>
    <property type="match status" value="1"/>
</dbReference>
<dbReference type="RefSeq" id="WP_002444638.1">
    <property type="nucleotide sequence ID" value="NZ_AP018585.1"/>
</dbReference>
<dbReference type="GeneID" id="58050036"/>
<accession>A0ABM7FTG4</accession>
<reference evidence="11 12" key="1">
    <citation type="submission" date="2018-05" db="EMBL/GenBank/DDBJ databases">
        <title>Complete genome sequencing of three human clinical isolates of Staphylococcus caprae reveals virulence factors similar to those of S. epidermidis and S. capitis.</title>
        <authorList>
            <person name="Watanabe S."/>
            <person name="Cui L."/>
        </authorList>
    </citation>
    <scope>NUCLEOTIDE SEQUENCE [LARGE SCALE GENOMIC DNA]</scope>
    <source>
        <strain evidence="11 12">JMUB590</strain>
    </source>
</reference>
<feature type="coiled-coil region" evidence="8">
    <location>
        <begin position="484"/>
        <end position="518"/>
    </location>
</feature>
<dbReference type="GO" id="GO:0032259">
    <property type="term" value="P:methylation"/>
    <property type="evidence" value="ECO:0007669"/>
    <property type="project" value="UniProtKB-KW"/>
</dbReference>
<dbReference type="Gene3D" id="3.40.50.150">
    <property type="entry name" value="Vaccinia Virus protein VP39"/>
    <property type="match status" value="1"/>
</dbReference>
<dbReference type="NCBIfam" id="TIGR00497">
    <property type="entry name" value="hsdM"/>
    <property type="match status" value="1"/>
</dbReference>
<evidence type="ECO:0000256" key="1">
    <source>
        <dbReference type="ARBA" id="ARBA00006594"/>
    </source>
</evidence>
<dbReference type="PANTHER" id="PTHR42933:SF1">
    <property type="entry name" value="SITE-SPECIFIC DNA-METHYLTRANSFERASE (ADENINE-SPECIFIC)"/>
    <property type="match status" value="1"/>
</dbReference>
<gene>
    <name evidence="11" type="primary">hsdM</name>
    <name evidence="11" type="ORF">JMUB590_0255</name>
</gene>
<dbReference type="InterPro" id="IPR029063">
    <property type="entry name" value="SAM-dependent_MTases_sf"/>
</dbReference>
<keyword evidence="6" id="KW-0680">Restriction system</keyword>
<comment type="similarity">
    <text evidence="1">Belongs to the N(4)/N(6)-methyltransferase family.</text>
</comment>
<dbReference type="EC" id="2.1.1.72" evidence="2"/>
<organism evidence="11 12">
    <name type="scientific">Staphylococcus caprae</name>
    <dbReference type="NCBI Taxonomy" id="29380"/>
    <lineage>
        <taxon>Bacteria</taxon>
        <taxon>Bacillati</taxon>
        <taxon>Bacillota</taxon>
        <taxon>Bacilli</taxon>
        <taxon>Bacillales</taxon>
        <taxon>Staphylococcaceae</taxon>
        <taxon>Staphylococcus</taxon>
    </lineage>
</organism>
<comment type="catalytic activity">
    <reaction evidence="7">
        <text>a 2'-deoxyadenosine in DNA + S-adenosyl-L-methionine = an N(6)-methyl-2'-deoxyadenosine in DNA + S-adenosyl-L-homocysteine + H(+)</text>
        <dbReference type="Rhea" id="RHEA:15197"/>
        <dbReference type="Rhea" id="RHEA-COMP:12418"/>
        <dbReference type="Rhea" id="RHEA-COMP:12419"/>
        <dbReference type="ChEBI" id="CHEBI:15378"/>
        <dbReference type="ChEBI" id="CHEBI:57856"/>
        <dbReference type="ChEBI" id="CHEBI:59789"/>
        <dbReference type="ChEBI" id="CHEBI:90615"/>
        <dbReference type="ChEBI" id="CHEBI:90616"/>
        <dbReference type="EC" id="2.1.1.72"/>
    </reaction>
</comment>
<dbReference type="InterPro" id="IPR002052">
    <property type="entry name" value="DNA_methylase_N6_adenine_CS"/>
</dbReference>
<keyword evidence="8" id="KW-0175">Coiled coil</keyword>
<keyword evidence="4" id="KW-0808">Transferase</keyword>
<evidence type="ECO:0000256" key="4">
    <source>
        <dbReference type="ARBA" id="ARBA00022679"/>
    </source>
</evidence>
<dbReference type="InterPro" id="IPR004546">
    <property type="entry name" value="Restrct_endonuc_T1M"/>
</dbReference>
<sequence length="518" mass="59129">MTTSEKQRQQQAELQKKLWSIANDLRGNMDANEFKNYILGLIFYRFLSEKVEETSGRLLSEDNISYQEAMNNDDYRPIVEKELIQRIGFVIEPENLFSNLKAKIENQTFEIEDLSNAIKNVENSTRGHESEDDFIHLFDDMDLNSSRLGNTNAARTKLIAKVMMNISTLPFVHSDLEIDMLGDAYEYLIGQFAASAGKKAGEFYTPQQVSTILAKIVTDGKEDLRSVYDPTCGSGSLLLRVGREAKVRNYYGQEYNSTTYNLARMNMLLHDVNFKAFQIENGDTLEDPAHKGEQFDAVVANPPYSANWSADPSFLKDERFSDYGKLAPKSKADFAFIQHMIYHLDDEGTMAVVLPHGVLFRGAAEGTIRKYLIEEKNYLDAVIGLPANLFFGTSIPTCVLVFKKCRQQDDDVVFIDASQSFEKGKNQNHLTDEDVDKIVKTYSQRETIDKYSYVATLDEIKENDYNLNIPRYVDTFEEEEPIDLEQVQQQLKDIDKDIANVESEINEYLKELGVLNND</sequence>
<evidence type="ECO:0000313" key="12">
    <source>
        <dbReference type="Proteomes" id="UP000274772"/>
    </source>
</evidence>